<evidence type="ECO:0000256" key="3">
    <source>
        <dbReference type="ARBA" id="ARBA00022448"/>
    </source>
</evidence>
<organism evidence="9 10">
    <name type="scientific">Salix dunnii</name>
    <dbReference type="NCBI Taxonomy" id="1413687"/>
    <lineage>
        <taxon>Eukaryota</taxon>
        <taxon>Viridiplantae</taxon>
        <taxon>Streptophyta</taxon>
        <taxon>Embryophyta</taxon>
        <taxon>Tracheophyta</taxon>
        <taxon>Spermatophyta</taxon>
        <taxon>Magnoliopsida</taxon>
        <taxon>eudicotyledons</taxon>
        <taxon>Gunneridae</taxon>
        <taxon>Pentapetalae</taxon>
        <taxon>rosids</taxon>
        <taxon>fabids</taxon>
        <taxon>Malpighiales</taxon>
        <taxon>Salicaceae</taxon>
        <taxon>Saliceae</taxon>
        <taxon>Salix</taxon>
    </lineage>
</organism>
<evidence type="ECO:0000313" key="9">
    <source>
        <dbReference type="EMBL" id="KAF9685775.1"/>
    </source>
</evidence>
<evidence type="ECO:0000256" key="1">
    <source>
        <dbReference type="ARBA" id="ARBA00004141"/>
    </source>
</evidence>
<keyword evidence="7 8" id="KW-0472">Membrane</keyword>
<reference evidence="9 10" key="1">
    <citation type="submission" date="2020-10" db="EMBL/GenBank/DDBJ databases">
        <title>Plant Genome Project.</title>
        <authorList>
            <person name="Zhang R.-G."/>
        </authorList>
    </citation>
    <scope>NUCLEOTIDE SEQUENCE [LARGE SCALE GENOMIC DNA]</scope>
    <source>
        <strain evidence="9">FAFU-HL-1</strain>
        <tissue evidence="9">Leaf</tissue>
    </source>
</reference>
<evidence type="ECO:0000256" key="4">
    <source>
        <dbReference type="ARBA" id="ARBA00022449"/>
    </source>
</evidence>
<accession>A0A835N207</accession>
<comment type="similarity">
    <text evidence="2">Belongs to the nucleotide-sugar transporter family. UDP-galactose:UMP antiporter (TC 2.A.7.11) subfamily.</text>
</comment>
<comment type="caution">
    <text evidence="9">The sequence shown here is derived from an EMBL/GenBank/DDBJ whole genome shotgun (WGS) entry which is preliminary data.</text>
</comment>
<sequence>MDSLMGNLQEAIFTMNPNTTRIEVLFCSTIVGLPFLLPPMILTEELFKAWKSCAQVRNYKLFEAMAIFIGQLSDLSLIAISRATATAMQITTAGTVITLLLLYMIFTKPLTEQHGIGLLLIAMGIILKMVPVDYKLTTRSATRHGESHFKEEISLGDSRKAKGAEEKLPLM</sequence>
<dbReference type="EMBL" id="JADGMS010000003">
    <property type="protein sequence ID" value="KAF9685775.1"/>
    <property type="molecule type" value="Genomic_DNA"/>
</dbReference>
<proteinExistence type="inferred from homology"/>
<dbReference type="GO" id="GO:0015297">
    <property type="term" value="F:antiporter activity"/>
    <property type="evidence" value="ECO:0007669"/>
    <property type="project" value="UniProtKB-KW"/>
</dbReference>
<protein>
    <submittedName>
        <fullName evidence="9">Uncharacterized protein</fullName>
    </submittedName>
</protein>
<keyword evidence="3" id="KW-0813">Transport</keyword>
<evidence type="ECO:0000256" key="8">
    <source>
        <dbReference type="SAM" id="Phobius"/>
    </source>
</evidence>
<dbReference type="GO" id="GO:0000139">
    <property type="term" value="C:Golgi membrane"/>
    <property type="evidence" value="ECO:0007669"/>
    <property type="project" value="TreeGrafter"/>
</dbReference>
<dbReference type="GO" id="GO:0046964">
    <property type="term" value="F:3'-phosphoadenosine 5'-phosphosulfate transmembrane transporter activity"/>
    <property type="evidence" value="ECO:0007669"/>
    <property type="project" value="TreeGrafter"/>
</dbReference>
<evidence type="ECO:0000256" key="6">
    <source>
        <dbReference type="ARBA" id="ARBA00022989"/>
    </source>
</evidence>
<dbReference type="PANTHER" id="PTHR10778">
    <property type="entry name" value="SOLUTE CARRIER FAMILY 35 MEMBER B"/>
    <property type="match status" value="1"/>
</dbReference>
<dbReference type="Proteomes" id="UP000657918">
    <property type="component" value="Unassembled WGS sequence"/>
</dbReference>
<dbReference type="PANTHER" id="PTHR10778:SF43">
    <property type="entry name" value="UDP-GALACTOSE_UDP-GLUCOSE TRANSPORTER 4-LIKE"/>
    <property type="match status" value="1"/>
</dbReference>
<feature type="transmembrane region" description="Helical" evidence="8">
    <location>
        <begin position="21"/>
        <end position="41"/>
    </location>
</feature>
<feature type="transmembrane region" description="Helical" evidence="8">
    <location>
        <begin position="87"/>
        <end position="106"/>
    </location>
</feature>
<evidence type="ECO:0000256" key="5">
    <source>
        <dbReference type="ARBA" id="ARBA00022692"/>
    </source>
</evidence>
<keyword evidence="5 8" id="KW-0812">Transmembrane</keyword>
<dbReference type="InterPro" id="IPR013657">
    <property type="entry name" value="SCL35B1-4/HUT1"/>
</dbReference>
<dbReference type="GO" id="GO:0005789">
    <property type="term" value="C:endoplasmic reticulum membrane"/>
    <property type="evidence" value="ECO:0007669"/>
    <property type="project" value="TreeGrafter"/>
</dbReference>
<evidence type="ECO:0000313" key="10">
    <source>
        <dbReference type="Proteomes" id="UP000657918"/>
    </source>
</evidence>
<evidence type="ECO:0000256" key="2">
    <source>
        <dbReference type="ARBA" id="ARBA00008349"/>
    </source>
</evidence>
<evidence type="ECO:0000256" key="7">
    <source>
        <dbReference type="ARBA" id="ARBA00023136"/>
    </source>
</evidence>
<comment type="subcellular location">
    <subcellularLocation>
        <location evidence="1">Membrane</location>
        <topology evidence="1">Multi-pass membrane protein</topology>
    </subcellularLocation>
</comment>
<keyword evidence="4" id="KW-0050">Antiport</keyword>
<keyword evidence="6 8" id="KW-1133">Transmembrane helix</keyword>
<gene>
    <name evidence="9" type="ORF">SADUNF_Sadunf03G0089200</name>
</gene>
<feature type="transmembrane region" description="Helical" evidence="8">
    <location>
        <begin position="112"/>
        <end position="130"/>
    </location>
</feature>
<name>A0A835N207_9ROSI</name>
<dbReference type="OrthoDB" id="1601at2759"/>
<dbReference type="Pfam" id="PF08449">
    <property type="entry name" value="UAA"/>
    <property type="match status" value="1"/>
</dbReference>
<keyword evidence="10" id="KW-1185">Reference proteome</keyword>
<dbReference type="AlphaFoldDB" id="A0A835N207"/>